<evidence type="ECO:0000256" key="1">
    <source>
        <dbReference type="SAM" id="Coils"/>
    </source>
</evidence>
<name>A0A8K0CY58_IGNLU</name>
<reference evidence="2" key="1">
    <citation type="submission" date="2019-08" db="EMBL/GenBank/DDBJ databases">
        <title>The genome of the North American firefly Photinus pyralis.</title>
        <authorList>
            <consortium name="Photinus pyralis genome working group"/>
            <person name="Fallon T.R."/>
            <person name="Sander Lower S.E."/>
            <person name="Weng J.-K."/>
        </authorList>
    </citation>
    <scope>NUCLEOTIDE SEQUENCE</scope>
    <source>
        <strain evidence="2">TRF0915ILg1</strain>
        <tissue evidence="2">Whole body</tissue>
    </source>
</reference>
<feature type="coiled-coil region" evidence="1">
    <location>
        <begin position="17"/>
        <end position="44"/>
    </location>
</feature>
<evidence type="ECO:0000313" key="3">
    <source>
        <dbReference type="Proteomes" id="UP000801492"/>
    </source>
</evidence>
<keyword evidence="1" id="KW-0175">Coiled coil</keyword>
<evidence type="ECO:0000313" key="2">
    <source>
        <dbReference type="EMBL" id="KAF2895883.1"/>
    </source>
</evidence>
<proteinExistence type="predicted"/>
<protein>
    <submittedName>
        <fullName evidence="2">Uncharacterized protein</fullName>
    </submittedName>
</protein>
<dbReference type="AlphaFoldDB" id="A0A8K0CY58"/>
<accession>A0A8K0CY58</accession>
<keyword evidence="3" id="KW-1185">Reference proteome</keyword>
<feature type="non-terminal residue" evidence="2">
    <location>
        <position position="1"/>
    </location>
</feature>
<dbReference type="EMBL" id="VTPC01005569">
    <property type="protein sequence ID" value="KAF2895883.1"/>
    <property type="molecule type" value="Genomic_DNA"/>
</dbReference>
<gene>
    <name evidence="2" type="ORF">ILUMI_10292</name>
</gene>
<organism evidence="2 3">
    <name type="scientific">Ignelater luminosus</name>
    <name type="common">Cucubano</name>
    <name type="synonym">Pyrophorus luminosus</name>
    <dbReference type="NCBI Taxonomy" id="2038154"/>
    <lineage>
        <taxon>Eukaryota</taxon>
        <taxon>Metazoa</taxon>
        <taxon>Ecdysozoa</taxon>
        <taxon>Arthropoda</taxon>
        <taxon>Hexapoda</taxon>
        <taxon>Insecta</taxon>
        <taxon>Pterygota</taxon>
        <taxon>Neoptera</taxon>
        <taxon>Endopterygota</taxon>
        <taxon>Coleoptera</taxon>
        <taxon>Polyphaga</taxon>
        <taxon>Elateriformia</taxon>
        <taxon>Elateroidea</taxon>
        <taxon>Elateridae</taxon>
        <taxon>Agrypninae</taxon>
        <taxon>Pyrophorini</taxon>
        <taxon>Ignelater</taxon>
    </lineage>
</organism>
<comment type="caution">
    <text evidence="2">The sequence shown here is derived from an EMBL/GenBank/DDBJ whole genome shotgun (WGS) entry which is preliminary data.</text>
</comment>
<dbReference type="Proteomes" id="UP000801492">
    <property type="component" value="Unassembled WGS sequence"/>
</dbReference>
<sequence length="66" mass="7605">MQAWVDLDKMLKSETTVNSQKLRLLEAEKTIEGAVEEHESLLKTQENNDHSEQLVCETDESFLNDI</sequence>